<dbReference type="SUPFAM" id="SSF102712">
    <property type="entry name" value="JAB1/MPN domain"/>
    <property type="match status" value="1"/>
</dbReference>
<dbReference type="RefSeq" id="WP_130767670.1">
    <property type="nucleotide sequence ID" value="NZ_SILG01000008.1"/>
</dbReference>
<evidence type="ECO:0008006" key="3">
    <source>
        <dbReference type="Google" id="ProtNLM"/>
    </source>
</evidence>
<reference evidence="1 2" key="1">
    <citation type="submission" date="2019-02" db="EMBL/GenBank/DDBJ databases">
        <title>The genomic architecture of introgression among sibling species of bacteria.</title>
        <authorList>
            <person name="Cavassim M.I.A."/>
            <person name="Moeskjaer S."/>
            <person name="Moslemi C."/>
            <person name="Fields B."/>
            <person name="Bachmann A."/>
            <person name="Vilhjalmsson B."/>
            <person name="Schierup M.H."/>
            <person name="Young J.P.W."/>
            <person name="Andersen S.U."/>
        </authorList>
    </citation>
    <scope>NUCLEOTIDE SEQUENCE [LARGE SCALE GENOMIC DNA]</scope>
    <source>
        <strain evidence="1 2">SM51</strain>
    </source>
</reference>
<evidence type="ECO:0000313" key="1">
    <source>
        <dbReference type="EMBL" id="TBE57588.1"/>
    </source>
</evidence>
<dbReference type="Proteomes" id="UP000291302">
    <property type="component" value="Unassembled WGS sequence"/>
</dbReference>
<evidence type="ECO:0000313" key="2">
    <source>
        <dbReference type="Proteomes" id="UP000291302"/>
    </source>
</evidence>
<dbReference type="EMBL" id="SILG01000008">
    <property type="protein sequence ID" value="TBE57588.1"/>
    <property type="molecule type" value="Genomic_DNA"/>
</dbReference>
<protein>
    <recommendedName>
        <fullName evidence="3">JAB domain-containing protein</fullName>
    </recommendedName>
</protein>
<name>A0ABY1XH43_9HYPH</name>
<sequence length="246" mass="27514">MVLIYDHPNNSPLWNQTHETVRFAPGMKAKVDASVGFFEPETYAVLGGYLNDPLRVTDVMPMPPASDGHGRGKASRSTVTLNAAFLEHYLNTSLLPFGKYFLGVMHSHPGGMNFLSDGAPGSGYGDIPSMRQHLEAAARLGEPWHTFIAPIVTYPGRSPRVDTWLIRLDSPSPIRAETVWEEEPSSDTPSDLDDILDLVCHRPDLVMSIIQRSDKLKSILRSHRARDEHQAKLVLKRLLDRRRGRV</sequence>
<accession>A0ABY1XH43</accession>
<keyword evidence="2" id="KW-1185">Reference proteome</keyword>
<proteinExistence type="predicted"/>
<gene>
    <name evidence="1" type="ORF">ELH03_37015</name>
</gene>
<organism evidence="1 2">
    <name type="scientific">Rhizobium beringeri</name>
    <dbReference type="NCBI Taxonomy" id="3019934"/>
    <lineage>
        <taxon>Bacteria</taxon>
        <taxon>Pseudomonadati</taxon>
        <taxon>Pseudomonadota</taxon>
        <taxon>Alphaproteobacteria</taxon>
        <taxon>Hyphomicrobiales</taxon>
        <taxon>Rhizobiaceae</taxon>
        <taxon>Rhizobium/Agrobacterium group</taxon>
        <taxon>Rhizobium</taxon>
    </lineage>
</organism>
<comment type="caution">
    <text evidence="1">The sequence shown here is derived from an EMBL/GenBank/DDBJ whole genome shotgun (WGS) entry which is preliminary data.</text>
</comment>